<reference evidence="2 3" key="1">
    <citation type="submission" date="2023-07" db="EMBL/GenBank/DDBJ databases">
        <title>Sorghum-associated microbial communities from plants grown in Nebraska, USA.</title>
        <authorList>
            <person name="Schachtman D."/>
        </authorList>
    </citation>
    <scope>NUCLEOTIDE SEQUENCE [LARGE SCALE GENOMIC DNA]</scope>
    <source>
        <strain evidence="2 3">DS1027</strain>
    </source>
</reference>
<sequence>MSDMIDAFRALKDMRQTERKVFGIPCPVCIEKLPKAQPKILQHGQVCRAHKPHYRDPRPRPTTDEYNEQMAAAGSEWRVS</sequence>
<protein>
    <submittedName>
        <fullName evidence="2">Uncharacterized protein</fullName>
    </submittedName>
</protein>
<accession>A0ABU1MMF7</accession>
<evidence type="ECO:0000313" key="3">
    <source>
        <dbReference type="Proteomes" id="UP001184150"/>
    </source>
</evidence>
<dbReference type="Proteomes" id="UP001184150">
    <property type="component" value="Unassembled WGS sequence"/>
</dbReference>
<comment type="caution">
    <text evidence="2">The sequence shown here is derived from an EMBL/GenBank/DDBJ whole genome shotgun (WGS) entry which is preliminary data.</text>
</comment>
<name>A0ABU1MMF7_9SPHN</name>
<keyword evidence="3" id="KW-1185">Reference proteome</keyword>
<proteinExistence type="predicted"/>
<dbReference type="RefSeq" id="WP_309805381.1">
    <property type="nucleotide sequence ID" value="NZ_JAVDRD010000005.1"/>
</dbReference>
<gene>
    <name evidence="2" type="ORF">J2792_002383</name>
</gene>
<feature type="compositionally biased region" description="Basic and acidic residues" evidence="1">
    <location>
        <begin position="54"/>
        <end position="63"/>
    </location>
</feature>
<dbReference type="EMBL" id="JAVDRD010000005">
    <property type="protein sequence ID" value="MDR6511511.1"/>
    <property type="molecule type" value="Genomic_DNA"/>
</dbReference>
<organism evidence="2 3">
    <name type="scientific">Novosphingobium capsulatum</name>
    <dbReference type="NCBI Taxonomy" id="13688"/>
    <lineage>
        <taxon>Bacteria</taxon>
        <taxon>Pseudomonadati</taxon>
        <taxon>Pseudomonadota</taxon>
        <taxon>Alphaproteobacteria</taxon>
        <taxon>Sphingomonadales</taxon>
        <taxon>Sphingomonadaceae</taxon>
        <taxon>Novosphingobium</taxon>
    </lineage>
</organism>
<evidence type="ECO:0000313" key="2">
    <source>
        <dbReference type="EMBL" id="MDR6511511.1"/>
    </source>
</evidence>
<feature type="region of interest" description="Disordered" evidence="1">
    <location>
        <begin position="50"/>
        <end position="80"/>
    </location>
</feature>
<evidence type="ECO:0000256" key="1">
    <source>
        <dbReference type="SAM" id="MobiDB-lite"/>
    </source>
</evidence>